<dbReference type="Pfam" id="PF01272">
    <property type="entry name" value="GreA_GreB"/>
    <property type="match status" value="1"/>
</dbReference>
<accession>A0A381PC05</accession>
<dbReference type="Gene3D" id="1.10.287.180">
    <property type="entry name" value="Transcription elongation factor, GreA/GreB, N-terminal domain"/>
    <property type="match status" value="1"/>
</dbReference>
<feature type="domain" description="Transcription elongation factor GreA/GreB N-terminal" evidence="9">
    <location>
        <begin position="8"/>
        <end position="65"/>
    </location>
</feature>
<gene>
    <name evidence="10" type="ORF">METZ01_LOCUS17375</name>
</gene>
<dbReference type="InterPro" id="IPR022691">
    <property type="entry name" value="Tscrpt_elong_fac_GreA/B_N"/>
</dbReference>
<dbReference type="HAMAP" id="MF_00105">
    <property type="entry name" value="GreA_GreB"/>
    <property type="match status" value="1"/>
</dbReference>
<keyword evidence="3" id="KW-0805">Transcription regulation</keyword>
<feature type="domain" description="Transcription elongation factor GreA/GreB C-terminal" evidence="8">
    <location>
        <begin position="77"/>
        <end position="149"/>
    </location>
</feature>
<comment type="similarity">
    <text evidence="1">Belongs to the GreA/GreB family.</text>
</comment>
<dbReference type="AlphaFoldDB" id="A0A381PC05"/>
<name>A0A381PC05_9ZZZZ</name>
<evidence type="ECO:0000256" key="6">
    <source>
        <dbReference type="ARBA" id="ARBA00024916"/>
    </source>
</evidence>
<comment type="function">
    <text evidence="6">Necessary for efficient RNA polymerase transcription elongation past template-encoded arresting sites. The arresting sites in DNA have the property of trapping a certain fraction of elongating RNA polymerases that pass through, resulting in locked ternary complexes. Cleavage of the nascent transcript by cleavage factors such as GreA or GreB allows the resumption of elongation from the new 3'terminus. GreA releases sequences of 2 to 3 nucleotides.</text>
</comment>
<reference evidence="10" key="1">
    <citation type="submission" date="2018-05" db="EMBL/GenBank/DDBJ databases">
        <authorList>
            <person name="Lanie J.A."/>
            <person name="Ng W.-L."/>
            <person name="Kazmierczak K.M."/>
            <person name="Andrzejewski T.M."/>
            <person name="Davidsen T.M."/>
            <person name="Wayne K.J."/>
            <person name="Tettelin H."/>
            <person name="Glass J.I."/>
            <person name="Rusch D."/>
            <person name="Podicherti R."/>
            <person name="Tsui H.-C.T."/>
            <person name="Winkler M.E."/>
        </authorList>
    </citation>
    <scope>NUCLEOTIDE SEQUENCE</scope>
</reference>
<dbReference type="PROSITE" id="PS00830">
    <property type="entry name" value="GREAB_2"/>
    <property type="match status" value="1"/>
</dbReference>
<organism evidence="10">
    <name type="scientific">marine metagenome</name>
    <dbReference type="NCBI Taxonomy" id="408172"/>
    <lineage>
        <taxon>unclassified sequences</taxon>
        <taxon>metagenomes</taxon>
        <taxon>ecological metagenomes</taxon>
    </lineage>
</organism>
<evidence type="ECO:0000259" key="8">
    <source>
        <dbReference type="Pfam" id="PF01272"/>
    </source>
</evidence>
<dbReference type="InterPro" id="IPR028624">
    <property type="entry name" value="Tscrpt_elong_fac_GreA/B"/>
</dbReference>
<dbReference type="GO" id="GO:0006354">
    <property type="term" value="P:DNA-templated transcription elongation"/>
    <property type="evidence" value="ECO:0007669"/>
    <property type="project" value="TreeGrafter"/>
</dbReference>
<dbReference type="GO" id="GO:0032784">
    <property type="term" value="P:regulation of DNA-templated transcription elongation"/>
    <property type="evidence" value="ECO:0007669"/>
    <property type="project" value="InterPro"/>
</dbReference>
<dbReference type="InterPro" id="IPR036953">
    <property type="entry name" value="GreA/GreB_C_sf"/>
</dbReference>
<evidence type="ECO:0000256" key="7">
    <source>
        <dbReference type="ARBA" id="ARBA00030776"/>
    </source>
</evidence>
<evidence type="ECO:0000256" key="2">
    <source>
        <dbReference type="ARBA" id="ARBA00013729"/>
    </source>
</evidence>
<evidence type="ECO:0000256" key="3">
    <source>
        <dbReference type="ARBA" id="ARBA00023015"/>
    </source>
</evidence>
<dbReference type="PROSITE" id="PS00829">
    <property type="entry name" value="GREAB_1"/>
    <property type="match status" value="1"/>
</dbReference>
<keyword evidence="4" id="KW-0238">DNA-binding</keyword>
<dbReference type="GO" id="GO:0070063">
    <property type="term" value="F:RNA polymerase binding"/>
    <property type="evidence" value="ECO:0007669"/>
    <property type="project" value="InterPro"/>
</dbReference>
<keyword evidence="5" id="KW-0804">Transcription</keyword>
<dbReference type="InterPro" id="IPR001437">
    <property type="entry name" value="Tscrpt_elong_fac_GreA/B_C"/>
</dbReference>
<proteinExistence type="inferred from homology"/>
<dbReference type="SUPFAM" id="SSF46557">
    <property type="entry name" value="GreA transcript cleavage protein, N-terminal domain"/>
    <property type="match status" value="1"/>
</dbReference>
<dbReference type="InterPro" id="IPR036805">
    <property type="entry name" value="Tscrpt_elong_fac_GreA/B_N_sf"/>
</dbReference>
<evidence type="ECO:0000313" key="10">
    <source>
        <dbReference type="EMBL" id="SUZ64521.1"/>
    </source>
</evidence>
<evidence type="ECO:0000256" key="4">
    <source>
        <dbReference type="ARBA" id="ARBA00023125"/>
    </source>
</evidence>
<evidence type="ECO:0000256" key="5">
    <source>
        <dbReference type="ARBA" id="ARBA00023163"/>
    </source>
</evidence>
<sequence length="155" mass="17450">MVKGPLLKRFDDEIQKLERELKHELPKEIQRARELGDLRENAEYQAAKERQRLVQARVSMLQARASQVSLMNFEKLPRDRAGFGSTVELRELGGGTVTYHLVMPEDADPDKGWISTASPIGRAVVGKEEGDELEVPTPTGTRKFELIKLTTVHDG</sequence>
<dbReference type="InterPro" id="IPR018151">
    <property type="entry name" value="TF_GreA/GreB_CS"/>
</dbReference>
<dbReference type="GO" id="GO:0003677">
    <property type="term" value="F:DNA binding"/>
    <property type="evidence" value="ECO:0007669"/>
    <property type="project" value="UniProtKB-KW"/>
</dbReference>
<evidence type="ECO:0000259" key="9">
    <source>
        <dbReference type="Pfam" id="PF03449"/>
    </source>
</evidence>
<protein>
    <recommendedName>
        <fullName evidence="2">Transcription elongation factor GreA</fullName>
    </recommendedName>
    <alternativeName>
        <fullName evidence="7">Transcript cleavage factor GreA</fullName>
    </alternativeName>
</protein>
<dbReference type="FunFam" id="1.10.287.180:FF:000001">
    <property type="entry name" value="Transcription elongation factor GreA"/>
    <property type="match status" value="1"/>
</dbReference>
<dbReference type="EMBL" id="UINC01000936">
    <property type="protein sequence ID" value="SUZ64521.1"/>
    <property type="molecule type" value="Genomic_DNA"/>
</dbReference>
<dbReference type="PANTHER" id="PTHR30437:SF4">
    <property type="entry name" value="TRANSCRIPTION ELONGATION FACTOR GREA"/>
    <property type="match status" value="1"/>
</dbReference>
<dbReference type="PIRSF" id="PIRSF006092">
    <property type="entry name" value="GreA_GreB"/>
    <property type="match status" value="1"/>
</dbReference>
<dbReference type="SUPFAM" id="SSF54534">
    <property type="entry name" value="FKBP-like"/>
    <property type="match status" value="1"/>
</dbReference>
<dbReference type="InterPro" id="IPR023459">
    <property type="entry name" value="Tscrpt_elong_fac_GreA/B_fam"/>
</dbReference>
<dbReference type="PANTHER" id="PTHR30437">
    <property type="entry name" value="TRANSCRIPTION ELONGATION FACTOR GREA"/>
    <property type="match status" value="1"/>
</dbReference>
<evidence type="ECO:0000256" key="1">
    <source>
        <dbReference type="ARBA" id="ARBA00008213"/>
    </source>
</evidence>
<dbReference type="Gene3D" id="3.10.50.30">
    <property type="entry name" value="Transcription elongation factor, GreA/GreB, C-terminal domain"/>
    <property type="match status" value="1"/>
</dbReference>
<dbReference type="Pfam" id="PF03449">
    <property type="entry name" value="GreA_GreB_N"/>
    <property type="match status" value="1"/>
</dbReference>